<organism evidence="5 6">
    <name type="scientific">Chryseobacterium nematophagum</name>
    <dbReference type="NCBI Taxonomy" id="2305228"/>
    <lineage>
        <taxon>Bacteria</taxon>
        <taxon>Pseudomonadati</taxon>
        <taxon>Bacteroidota</taxon>
        <taxon>Flavobacteriia</taxon>
        <taxon>Flavobacteriales</taxon>
        <taxon>Weeksellaceae</taxon>
        <taxon>Chryseobacterium group</taxon>
        <taxon>Chryseobacterium</taxon>
    </lineage>
</organism>
<dbReference type="Proteomes" id="UP000278775">
    <property type="component" value="Unassembled WGS sequence"/>
</dbReference>
<dbReference type="RefSeq" id="WP_122637277.1">
    <property type="nucleotide sequence ID" value="NZ_QWIU01000002.1"/>
</dbReference>
<sequence>MKERFKEILNDEQINEIIPFLKQLNSEERKALVPLIKKQNKDAKKLKMTKKSYSTTGSAYQHAIIDIASFVCMEQKEFKQNYGSFSGKIEYIDEILEWECPEWFSDYINSSIYAESTWFGYSDILKWTENNYLKPTPQLWGYQLTHSPSDLKKYVEALHTHFWYFCEFPSKSLPYYKEWFPLIQKLIKEKKIDRKSFLRECLLSSNRNFNKIVTSWFMNAFTALKPSPEELIELQDELLVGLGSVQSKAVNTILAHLRKIILHEKFKISVFLQFLPGLLGSQVKTVVKASLLLVESYLQEKEINVESLSLVLCTAFVNKEESIQIRVAKIIQNNIPISDLSKNIISGYSDQMLTITQLELEEYVRKEKGVLDNMVVKNWKLISEETKIRDLKDFEDFMHFLSEAIEQTDTYFYDLALVGFIQFSDNVKSDSVKLLIPVFQKACKIISKWEVSPFSVIVCNLTIRYGLILLEKFPAELKIIEKEYEKVLKEDIDRAKYGSYHQKLVAVKDITFENFAMKAYQGITTMVFDKIKSGNKDPLLSTITHEPCWIDPVILVKRLEKYQNKNVEPYDLDFQLALQRCALDDVEEALELAETKLNGEYKEILFFFFNKNRYPKGERRHPSWWLTASLMRSPKSTKDFDHVVEYKDISPEFLTGDYSWRIIESKKDAYYPVELVIDIPFYRFGYGENPLFLEYLISEQALYSEFYVFAWSFPNHLSFILAKIIKGCLFHSGMRKVFEKELILQMSRLFAQIKRPLDNMGYLFLGIILLDQDKSVRNIASEIWIEHVSLGQIDNTKLGEIMGSYEKFEFTPLRYFVDEIHNRMINISDNHNFALEKLIAYLLLQIESPITNLNKLLEIYHEILILNQSQMDIQVKEKLKVLKKHSSLKKICNVLIGINGLFFIEK</sequence>
<feature type="domain" description="DUF7824" evidence="3">
    <location>
        <begin position="384"/>
        <end position="637"/>
    </location>
</feature>
<feature type="domain" description="DUF7825" evidence="4">
    <location>
        <begin position="656"/>
        <end position="893"/>
    </location>
</feature>
<protein>
    <submittedName>
        <fullName evidence="5">Uncharacterized protein</fullName>
    </submittedName>
</protein>
<accession>A0A3M7TIC0</accession>
<reference evidence="5 6" key="1">
    <citation type="submission" date="2018-08" db="EMBL/GenBank/DDBJ databases">
        <title>Chryseobacterium nematophagum: a novel matrix digesting pathogen of nematodes.</title>
        <authorList>
            <person name="Page A."/>
            <person name="Roberts M."/>
            <person name="Felix M.-A."/>
            <person name="Weir W."/>
        </authorList>
    </citation>
    <scope>NUCLEOTIDE SEQUENCE [LARGE SCALE GENOMIC DNA]</scope>
    <source>
        <strain evidence="5 6">JUb129</strain>
    </source>
</reference>
<dbReference type="Pfam" id="PF25149">
    <property type="entry name" value="DUF7825"/>
    <property type="match status" value="1"/>
</dbReference>
<evidence type="ECO:0000313" key="6">
    <source>
        <dbReference type="Proteomes" id="UP000278775"/>
    </source>
</evidence>
<dbReference type="InterPro" id="IPR045472">
    <property type="entry name" value="DUF6493"/>
</dbReference>
<dbReference type="InterPro" id="IPR056727">
    <property type="entry name" value="DUF7825"/>
</dbReference>
<evidence type="ECO:0000259" key="3">
    <source>
        <dbReference type="Pfam" id="PF25148"/>
    </source>
</evidence>
<dbReference type="InterPro" id="IPR056726">
    <property type="entry name" value="DUF7824"/>
</dbReference>
<evidence type="ECO:0000256" key="1">
    <source>
        <dbReference type="SAM" id="Coils"/>
    </source>
</evidence>
<keyword evidence="1" id="KW-0175">Coiled coil</keyword>
<evidence type="ECO:0000259" key="4">
    <source>
        <dbReference type="Pfam" id="PF25149"/>
    </source>
</evidence>
<proteinExistence type="predicted"/>
<feature type="coiled-coil region" evidence="1">
    <location>
        <begin position="576"/>
        <end position="603"/>
    </location>
</feature>
<gene>
    <name evidence="5" type="ORF">D1631_15900</name>
</gene>
<comment type="caution">
    <text evidence="5">The sequence shown here is derived from an EMBL/GenBank/DDBJ whole genome shotgun (WGS) entry which is preliminary data.</text>
</comment>
<name>A0A3M7TIC0_9FLAO</name>
<feature type="domain" description="DUF6493" evidence="2">
    <location>
        <begin position="1"/>
        <end position="285"/>
    </location>
</feature>
<dbReference type="EMBL" id="QWIU01000002">
    <property type="protein sequence ID" value="RNA63302.1"/>
    <property type="molecule type" value="Genomic_DNA"/>
</dbReference>
<dbReference type="Pfam" id="PF20103">
    <property type="entry name" value="DUF6493"/>
    <property type="match status" value="1"/>
</dbReference>
<dbReference type="Pfam" id="PF25148">
    <property type="entry name" value="DUF7824"/>
    <property type="match status" value="1"/>
</dbReference>
<dbReference type="OrthoDB" id="6629398at2"/>
<evidence type="ECO:0000259" key="2">
    <source>
        <dbReference type="Pfam" id="PF20103"/>
    </source>
</evidence>
<dbReference type="AlphaFoldDB" id="A0A3M7TIC0"/>
<evidence type="ECO:0000313" key="5">
    <source>
        <dbReference type="EMBL" id="RNA63302.1"/>
    </source>
</evidence>